<dbReference type="Proteomes" id="UP001183388">
    <property type="component" value="Unassembled WGS sequence"/>
</dbReference>
<evidence type="ECO:0000313" key="4">
    <source>
        <dbReference type="EMBL" id="MDT0308032.1"/>
    </source>
</evidence>
<keyword evidence="1 2" id="KW-0238">DNA-binding</keyword>
<keyword evidence="5" id="KW-1185">Reference proteome</keyword>
<sequence>MARDSPRMSADERRVSVVRAAITEFARGGYAGTSTAAIARRAGVSQPYLFRLFPDKREIFLAAAERCTLDIRQVFEEAGRGLPPEEAREAMGDAYQALVVDRERVLFQLQMHVAGHAADEAGDRPFADRLRAAFTDLWDASRLLLGADDAETWDFFAHGMLINVLLAQGFPPDHRVWVACPPRIDPGAS</sequence>
<proteinExistence type="predicted"/>
<comment type="caution">
    <text evidence="4">The sequence shown here is derived from an EMBL/GenBank/DDBJ whole genome shotgun (WGS) entry which is preliminary data.</text>
</comment>
<organism evidence="4 5">
    <name type="scientific">Streptomyces boetiae</name>
    <dbReference type="NCBI Taxonomy" id="3075541"/>
    <lineage>
        <taxon>Bacteria</taxon>
        <taxon>Bacillati</taxon>
        <taxon>Actinomycetota</taxon>
        <taxon>Actinomycetes</taxon>
        <taxon>Kitasatosporales</taxon>
        <taxon>Streptomycetaceae</taxon>
        <taxon>Streptomyces</taxon>
    </lineage>
</organism>
<dbReference type="InterPro" id="IPR050109">
    <property type="entry name" value="HTH-type_TetR-like_transc_reg"/>
</dbReference>
<dbReference type="PRINTS" id="PR00455">
    <property type="entry name" value="HTHTETR"/>
</dbReference>
<name>A0ABU2L9M1_9ACTN</name>
<dbReference type="InterPro" id="IPR009057">
    <property type="entry name" value="Homeodomain-like_sf"/>
</dbReference>
<evidence type="ECO:0000256" key="2">
    <source>
        <dbReference type="PROSITE-ProRule" id="PRU00335"/>
    </source>
</evidence>
<feature type="DNA-binding region" description="H-T-H motif" evidence="2">
    <location>
        <begin position="34"/>
        <end position="53"/>
    </location>
</feature>
<dbReference type="Gene3D" id="1.10.357.10">
    <property type="entry name" value="Tetracycline Repressor, domain 2"/>
    <property type="match status" value="1"/>
</dbReference>
<dbReference type="SUPFAM" id="SSF46689">
    <property type="entry name" value="Homeodomain-like"/>
    <property type="match status" value="1"/>
</dbReference>
<evidence type="ECO:0000259" key="3">
    <source>
        <dbReference type="PROSITE" id="PS50977"/>
    </source>
</evidence>
<dbReference type="EMBL" id="JAVREN010000017">
    <property type="protein sequence ID" value="MDT0308032.1"/>
    <property type="molecule type" value="Genomic_DNA"/>
</dbReference>
<dbReference type="InterPro" id="IPR001647">
    <property type="entry name" value="HTH_TetR"/>
</dbReference>
<accession>A0ABU2L9M1</accession>
<dbReference type="Pfam" id="PF00440">
    <property type="entry name" value="TetR_N"/>
    <property type="match status" value="1"/>
</dbReference>
<gene>
    <name evidence="4" type="ORF">RM780_13810</name>
</gene>
<feature type="domain" description="HTH tetR-type" evidence="3">
    <location>
        <begin position="11"/>
        <end position="71"/>
    </location>
</feature>
<dbReference type="PANTHER" id="PTHR30055:SF146">
    <property type="entry name" value="HTH-TYPE TRANSCRIPTIONAL DUAL REGULATOR CECR"/>
    <property type="match status" value="1"/>
</dbReference>
<reference evidence="5" key="1">
    <citation type="submission" date="2023-07" db="EMBL/GenBank/DDBJ databases">
        <title>30 novel species of actinomycetes from the DSMZ collection.</title>
        <authorList>
            <person name="Nouioui I."/>
        </authorList>
    </citation>
    <scope>NUCLEOTIDE SEQUENCE [LARGE SCALE GENOMIC DNA]</scope>
    <source>
        <strain evidence="5">DSM 44917</strain>
    </source>
</reference>
<evidence type="ECO:0000256" key="1">
    <source>
        <dbReference type="ARBA" id="ARBA00023125"/>
    </source>
</evidence>
<protein>
    <submittedName>
        <fullName evidence="4">TetR/AcrR family transcriptional regulator</fullName>
    </submittedName>
</protein>
<dbReference type="PANTHER" id="PTHR30055">
    <property type="entry name" value="HTH-TYPE TRANSCRIPTIONAL REGULATOR RUTR"/>
    <property type="match status" value="1"/>
</dbReference>
<dbReference type="PROSITE" id="PS50977">
    <property type="entry name" value="HTH_TETR_2"/>
    <property type="match status" value="1"/>
</dbReference>
<dbReference type="RefSeq" id="WP_311630983.1">
    <property type="nucleotide sequence ID" value="NZ_JAVREN010000017.1"/>
</dbReference>
<evidence type="ECO:0000313" key="5">
    <source>
        <dbReference type="Proteomes" id="UP001183388"/>
    </source>
</evidence>